<dbReference type="EMBL" id="FQZG01000037">
    <property type="protein sequence ID" value="SHJ29433.1"/>
    <property type="molecule type" value="Genomic_DNA"/>
</dbReference>
<evidence type="ECO:0000313" key="2">
    <source>
        <dbReference type="EMBL" id="SHJ29433.1"/>
    </source>
</evidence>
<protein>
    <recommendedName>
        <fullName evidence="4">SurA N-terminal domain-containing protein</fullName>
    </recommendedName>
</protein>
<dbReference type="Proteomes" id="UP000184512">
    <property type="component" value="Unassembled WGS sequence"/>
</dbReference>
<evidence type="ECO:0008006" key="4">
    <source>
        <dbReference type="Google" id="ProtNLM"/>
    </source>
</evidence>
<keyword evidence="1" id="KW-0732">Signal</keyword>
<feature type="signal peptide" evidence="1">
    <location>
        <begin position="1"/>
        <end position="29"/>
    </location>
</feature>
<keyword evidence="3" id="KW-1185">Reference proteome</keyword>
<dbReference type="STRING" id="1123357.SAMN02745244_02170"/>
<reference evidence="2 3" key="1">
    <citation type="submission" date="2016-11" db="EMBL/GenBank/DDBJ databases">
        <authorList>
            <person name="Jaros S."/>
            <person name="Januszkiewicz K."/>
            <person name="Wedrychowicz H."/>
        </authorList>
    </citation>
    <scope>NUCLEOTIDE SEQUENCE [LARGE SCALE GENOMIC DNA]</scope>
    <source>
        <strain evidence="2 3">DSM 12906</strain>
    </source>
</reference>
<evidence type="ECO:0000313" key="3">
    <source>
        <dbReference type="Proteomes" id="UP000184512"/>
    </source>
</evidence>
<dbReference type="InterPro" id="IPR027304">
    <property type="entry name" value="Trigger_fact/SurA_dom_sf"/>
</dbReference>
<dbReference type="AlphaFoldDB" id="A0A1M6I4R6"/>
<dbReference type="OrthoDB" id="3732432at2"/>
<feature type="chain" id="PRO_5012612854" description="SurA N-terminal domain-containing protein" evidence="1">
    <location>
        <begin position="30"/>
        <end position="180"/>
    </location>
</feature>
<dbReference type="RefSeq" id="WP_073188118.1">
    <property type="nucleotide sequence ID" value="NZ_FQZG01000037.1"/>
</dbReference>
<name>A0A1M6I4R6_9ACTN</name>
<proteinExistence type="predicted"/>
<gene>
    <name evidence="2" type="ORF">SAMN02745244_02170</name>
</gene>
<sequence length="180" mass="18612">MKLTRLVPAITAAAAVALLAGCSPMPSKVAVVNGSEITASQLQTATSGCAFTMGVADDQIRQAGVVQTLVLGKVLEDLAEAGGLTQDLLDEQVDQQLAQLTPLEGSASEVQQAQDDCRPLLRESVKVSALLQGLDQATALAVFEASDVEVNPRFGRWDPASASLFTESGSISISSAATLQ</sequence>
<dbReference type="PROSITE" id="PS51257">
    <property type="entry name" value="PROKAR_LIPOPROTEIN"/>
    <property type="match status" value="1"/>
</dbReference>
<dbReference type="SUPFAM" id="SSF109998">
    <property type="entry name" value="Triger factor/SurA peptide-binding domain-like"/>
    <property type="match status" value="1"/>
</dbReference>
<accession>A0A1M6I4R6</accession>
<organism evidence="2 3">
    <name type="scientific">Tessaracoccus bendigoensis DSM 12906</name>
    <dbReference type="NCBI Taxonomy" id="1123357"/>
    <lineage>
        <taxon>Bacteria</taxon>
        <taxon>Bacillati</taxon>
        <taxon>Actinomycetota</taxon>
        <taxon>Actinomycetes</taxon>
        <taxon>Propionibacteriales</taxon>
        <taxon>Propionibacteriaceae</taxon>
        <taxon>Tessaracoccus</taxon>
    </lineage>
</organism>
<evidence type="ECO:0000256" key="1">
    <source>
        <dbReference type="SAM" id="SignalP"/>
    </source>
</evidence>